<reference evidence="6 7" key="1">
    <citation type="journal article" date="2018" name="Nat. Biotechnol.">
        <title>A standardized bacterial taxonomy based on genome phylogeny substantially revises the tree of life.</title>
        <authorList>
            <person name="Parks D.H."/>
            <person name="Chuvochina M."/>
            <person name="Waite D.W."/>
            <person name="Rinke C."/>
            <person name="Skarshewski A."/>
            <person name="Chaumeil P.A."/>
            <person name="Hugenholtz P."/>
        </authorList>
    </citation>
    <scope>NUCLEOTIDE SEQUENCE [LARGE SCALE GENOMIC DNA]</scope>
    <source>
        <strain evidence="6">UBA9360</strain>
    </source>
</reference>
<gene>
    <name evidence="5" type="primary">fliE</name>
    <name evidence="6" type="ORF">DCR58_00800</name>
</gene>
<name>A0A348WL88_9GAMM</name>
<dbReference type="EMBL" id="DMUP01000018">
    <property type="protein sequence ID" value="HAR55300.1"/>
    <property type="molecule type" value="Genomic_DNA"/>
</dbReference>
<dbReference type="GO" id="GO:0005198">
    <property type="term" value="F:structural molecule activity"/>
    <property type="evidence" value="ECO:0007669"/>
    <property type="project" value="UniProtKB-UniRule"/>
</dbReference>
<evidence type="ECO:0000256" key="3">
    <source>
        <dbReference type="ARBA" id="ARBA00018024"/>
    </source>
</evidence>
<protein>
    <recommendedName>
        <fullName evidence="3 5">Flagellar hook-basal body complex protein FliE</fullName>
    </recommendedName>
</protein>
<evidence type="ECO:0000256" key="4">
    <source>
        <dbReference type="ARBA" id="ARBA00023143"/>
    </source>
</evidence>
<dbReference type="PANTHER" id="PTHR34653">
    <property type="match status" value="1"/>
</dbReference>
<organism evidence="6 7">
    <name type="scientific">Idiomarina baltica</name>
    <dbReference type="NCBI Taxonomy" id="190892"/>
    <lineage>
        <taxon>Bacteria</taxon>
        <taxon>Pseudomonadati</taxon>
        <taxon>Pseudomonadota</taxon>
        <taxon>Gammaproteobacteria</taxon>
        <taxon>Alteromonadales</taxon>
        <taxon>Idiomarinaceae</taxon>
        <taxon>Idiomarina</taxon>
    </lineage>
</organism>
<dbReference type="NCBIfam" id="TIGR00205">
    <property type="entry name" value="fliE"/>
    <property type="match status" value="1"/>
</dbReference>
<dbReference type="Pfam" id="PF02049">
    <property type="entry name" value="FliE"/>
    <property type="match status" value="1"/>
</dbReference>
<comment type="caution">
    <text evidence="6">The sequence shown here is derived from an EMBL/GenBank/DDBJ whole genome shotgun (WGS) entry which is preliminary data.</text>
</comment>
<dbReference type="GO" id="GO:0003774">
    <property type="term" value="F:cytoskeletal motor activity"/>
    <property type="evidence" value="ECO:0007669"/>
    <property type="project" value="InterPro"/>
</dbReference>
<dbReference type="PANTHER" id="PTHR34653:SF1">
    <property type="entry name" value="FLAGELLAR HOOK-BASAL BODY COMPLEX PROTEIN FLIE"/>
    <property type="match status" value="1"/>
</dbReference>
<evidence type="ECO:0000256" key="1">
    <source>
        <dbReference type="ARBA" id="ARBA00004117"/>
    </source>
</evidence>
<keyword evidence="6" id="KW-0966">Cell projection</keyword>
<keyword evidence="4 5" id="KW-0975">Bacterial flagellum</keyword>
<comment type="similarity">
    <text evidence="2 5">Belongs to the FliE family.</text>
</comment>
<sequence length="111" mass="12381">MKVDANAAYQQWRELTTQSANLDKPQNDNALKVENSANADFSNLLKMAVDNVNELQQTSGDLKTRMELGDPNVTLEQTMIASQKASIAFEATVQVRNKMVEAYKEIMSMPV</sequence>
<dbReference type="GO" id="GO:0071973">
    <property type="term" value="P:bacterial-type flagellum-dependent cell motility"/>
    <property type="evidence" value="ECO:0007669"/>
    <property type="project" value="InterPro"/>
</dbReference>
<dbReference type="InterPro" id="IPR001624">
    <property type="entry name" value="FliE"/>
</dbReference>
<dbReference type="PRINTS" id="PR01006">
    <property type="entry name" value="FLGHOOKFLIE"/>
</dbReference>
<evidence type="ECO:0000256" key="2">
    <source>
        <dbReference type="ARBA" id="ARBA00009272"/>
    </source>
</evidence>
<evidence type="ECO:0000313" key="7">
    <source>
        <dbReference type="Proteomes" id="UP000262878"/>
    </source>
</evidence>
<dbReference type="GO" id="GO:0009425">
    <property type="term" value="C:bacterial-type flagellum basal body"/>
    <property type="evidence" value="ECO:0007669"/>
    <property type="project" value="UniProtKB-SubCell"/>
</dbReference>
<accession>A0A348WL88</accession>
<dbReference type="RefSeq" id="WP_006956185.1">
    <property type="nucleotide sequence ID" value="NZ_DAIRLQ010000023.1"/>
</dbReference>
<dbReference type="STRING" id="314276.OS145_03668"/>
<dbReference type="AlphaFoldDB" id="A0A348WL88"/>
<dbReference type="HAMAP" id="MF_00724">
    <property type="entry name" value="FliE"/>
    <property type="match status" value="1"/>
</dbReference>
<keyword evidence="6" id="KW-0282">Flagellum</keyword>
<comment type="subcellular location">
    <subcellularLocation>
        <location evidence="1 5">Bacterial flagellum basal body</location>
    </subcellularLocation>
</comment>
<evidence type="ECO:0000313" key="6">
    <source>
        <dbReference type="EMBL" id="HAR55300.1"/>
    </source>
</evidence>
<proteinExistence type="inferred from homology"/>
<dbReference type="Proteomes" id="UP000262878">
    <property type="component" value="Unassembled WGS sequence"/>
</dbReference>
<evidence type="ECO:0000256" key="5">
    <source>
        <dbReference type="HAMAP-Rule" id="MF_00724"/>
    </source>
</evidence>
<keyword evidence="6" id="KW-0969">Cilium</keyword>